<evidence type="ECO:0000259" key="2">
    <source>
        <dbReference type="Pfam" id="PF09414"/>
    </source>
</evidence>
<feature type="compositionally biased region" description="Basic and acidic residues" evidence="1">
    <location>
        <begin position="247"/>
        <end position="256"/>
    </location>
</feature>
<dbReference type="GeneID" id="14921818"/>
<dbReference type="GO" id="GO:0016874">
    <property type="term" value="F:ligase activity"/>
    <property type="evidence" value="ECO:0007669"/>
    <property type="project" value="UniProtKB-KW"/>
</dbReference>
<name>L8H728_ACACF</name>
<feature type="domain" description="RNA ligase" evidence="2">
    <location>
        <begin position="58"/>
        <end position="244"/>
    </location>
</feature>
<organism evidence="3 4">
    <name type="scientific">Acanthamoeba castellanii (strain ATCC 30010 / Neff)</name>
    <dbReference type="NCBI Taxonomy" id="1257118"/>
    <lineage>
        <taxon>Eukaryota</taxon>
        <taxon>Amoebozoa</taxon>
        <taxon>Discosea</taxon>
        <taxon>Longamoebia</taxon>
        <taxon>Centramoebida</taxon>
        <taxon>Acanthamoebidae</taxon>
        <taxon>Acanthamoeba</taxon>
    </lineage>
</organism>
<evidence type="ECO:0000313" key="3">
    <source>
        <dbReference type="EMBL" id="ELR20945.1"/>
    </source>
</evidence>
<keyword evidence="4" id="KW-1185">Reference proteome</keyword>
<protein>
    <submittedName>
        <fullName evidence="3">DNA ligase IIIlike protein</fullName>
    </submittedName>
</protein>
<evidence type="ECO:0000313" key="4">
    <source>
        <dbReference type="Proteomes" id="UP000011083"/>
    </source>
</evidence>
<evidence type="ECO:0000256" key="1">
    <source>
        <dbReference type="SAM" id="MobiDB-lite"/>
    </source>
</evidence>
<dbReference type="VEuPathDB" id="AmoebaDB:ACA1_279270"/>
<accession>L8H728</accession>
<reference evidence="3 4" key="1">
    <citation type="journal article" date="2013" name="Genome Biol.">
        <title>Genome of Acanthamoeba castellanii highlights extensive lateral gene transfer and early evolution of tyrosine kinase signaling.</title>
        <authorList>
            <person name="Clarke M."/>
            <person name="Lohan A.J."/>
            <person name="Liu B."/>
            <person name="Lagkouvardos I."/>
            <person name="Roy S."/>
            <person name="Zafar N."/>
            <person name="Bertelli C."/>
            <person name="Schilde C."/>
            <person name="Kianianmomeni A."/>
            <person name="Burglin T.R."/>
            <person name="Frech C."/>
            <person name="Turcotte B."/>
            <person name="Kopec K.O."/>
            <person name="Synnott J.M."/>
            <person name="Choo C."/>
            <person name="Paponov I."/>
            <person name="Finkler A."/>
            <person name="Soon Heng Tan C."/>
            <person name="Hutchins A.P."/>
            <person name="Weinmeier T."/>
            <person name="Rattei T."/>
            <person name="Chu J.S."/>
            <person name="Gimenez G."/>
            <person name="Irimia M."/>
            <person name="Rigden D.J."/>
            <person name="Fitzpatrick D.A."/>
            <person name="Lorenzo-Morales J."/>
            <person name="Bateman A."/>
            <person name="Chiu C.H."/>
            <person name="Tang P."/>
            <person name="Hegemann P."/>
            <person name="Fromm H."/>
            <person name="Raoult D."/>
            <person name="Greub G."/>
            <person name="Miranda-Saavedra D."/>
            <person name="Chen N."/>
            <person name="Nash P."/>
            <person name="Ginger M.L."/>
            <person name="Horn M."/>
            <person name="Schaap P."/>
            <person name="Caler L."/>
            <person name="Loftus B."/>
        </authorList>
    </citation>
    <scope>NUCLEOTIDE SEQUENCE [LARGE SCALE GENOMIC DNA]</scope>
    <source>
        <strain evidence="3 4">Neff</strain>
    </source>
</reference>
<dbReference type="Proteomes" id="UP000011083">
    <property type="component" value="Unassembled WGS sequence"/>
</dbReference>
<dbReference type="Pfam" id="PF09414">
    <property type="entry name" value="RNA_ligase"/>
    <property type="match status" value="1"/>
</dbReference>
<feature type="region of interest" description="Disordered" evidence="1">
    <location>
        <begin position="247"/>
        <end position="267"/>
    </location>
</feature>
<dbReference type="RefSeq" id="XP_004344688.1">
    <property type="nucleotide sequence ID" value="XM_004344638.1"/>
</dbReference>
<dbReference type="AlphaFoldDB" id="L8H728"/>
<dbReference type="KEGG" id="acan:ACA1_279270"/>
<sequence>MERPLAQLSLCPRTEHLEGSFGGTKPDMRSLTEVGGLVARFEQYEAENRVEQWERLNVLVQEKLDGLGVSIFFKEQHQPVLNYRPSPHPADKEEDEADFRDFQEWVYAHEEDLFRVLGSDRSFVLHGQWLAGRQRGVHYSRLPSPFVAVDLMEAAMAHRFLAYDLMVEVLGSVVPAAPVLWRSRPAAPYAQPIATTPGAHFNGLQQRIKLPQALTQTSAFGDEPVEGLYLRIERGGETTHHRYKLMRQTERPDDRRRGPKTNVVVAS</sequence>
<dbReference type="EMBL" id="KB007908">
    <property type="protein sequence ID" value="ELR20945.1"/>
    <property type="molecule type" value="Genomic_DNA"/>
</dbReference>
<keyword evidence="3" id="KW-0436">Ligase</keyword>
<proteinExistence type="predicted"/>
<gene>
    <name evidence="3" type="ORF">ACA1_279270</name>
</gene>
<dbReference type="OrthoDB" id="432447at2759"/>
<dbReference type="SUPFAM" id="SSF56091">
    <property type="entry name" value="DNA ligase/mRNA capping enzyme, catalytic domain"/>
    <property type="match status" value="1"/>
</dbReference>
<dbReference type="InterPro" id="IPR021122">
    <property type="entry name" value="RNA_ligase_dom_REL/Rnl2"/>
</dbReference>